<gene>
    <name evidence="3" type="ORF">AYL99_11014</name>
</gene>
<dbReference type="STRING" id="1367422.A0A178Z523"/>
<name>A0A178Z523_9EURO</name>
<feature type="compositionally biased region" description="Polar residues" evidence="1">
    <location>
        <begin position="270"/>
        <end position="303"/>
    </location>
</feature>
<evidence type="ECO:0000256" key="1">
    <source>
        <dbReference type="SAM" id="MobiDB-lite"/>
    </source>
</evidence>
<dbReference type="Pfam" id="PF25545">
    <property type="entry name" value="DUF7924"/>
    <property type="match status" value="1"/>
</dbReference>
<protein>
    <recommendedName>
        <fullName evidence="2">DUF7924 domain-containing protein</fullName>
    </recommendedName>
</protein>
<dbReference type="GeneID" id="30015182"/>
<evidence type="ECO:0000313" key="4">
    <source>
        <dbReference type="Proteomes" id="UP000078343"/>
    </source>
</evidence>
<feature type="region of interest" description="Disordered" evidence="1">
    <location>
        <begin position="118"/>
        <end position="148"/>
    </location>
</feature>
<dbReference type="EMBL" id="LVYI01000013">
    <property type="protein sequence ID" value="OAP54566.1"/>
    <property type="molecule type" value="Genomic_DNA"/>
</dbReference>
<comment type="caution">
    <text evidence="3">The sequence shown here is derived from an EMBL/GenBank/DDBJ whole genome shotgun (WGS) entry which is preliminary data.</text>
</comment>
<evidence type="ECO:0000259" key="2">
    <source>
        <dbReference type="Pfam" id="PF25545"/>
    </source>
</evidence>
<reference evidence="3 4" key="1">
    <citation type="submission" date="2016-04" db="EMBL/GenBank/DDBJ databases">
        <title>Draft genome of Fonsecaea erecta CBS 125763.</title>
        <authorList>
            <person name="Weiss V.A."/>
            <person name="Vicente V.A."/>
            <person name="Raittz R.T."/>
            <person name="Moreno L.F."/>
            <person name="De Souza E.M."/>
            <person name="Pedrosa F.O."/>
            <person name="Steffens M.B."/>
            <person name="Faoro H."/>
            <person name="Tadra-Sfeir M.Z."/>
            <person name="Najafzadeh M.J."/>
            <person name="Felipe M.S."/>
            <person name="Teixeira M."/>
            <person name="Sun J."/>
            <person name="Xi L."/>
            <person name="Gomes R."/>
            <person name="De Azevedo C.M."/>
            <person name="Salgado C.G."/>
            <person name="Da Silva M.B."/>
            <person name="Nascimento M.F."/>
            <person name="Queiroz-Telles F."/>
            <person name="Attili D.S."/>
            <person name="Gorbushina A."/>
        </authorList>
    </citation>
    <scope>NUCLEOTIDE SEQUENCE [LARGE SCALE GENOMIC DNA]</scope>
    <source>
        <strain evidence="3 4">CBS 125763</strain>
    </source>
</reference>
<feature type="region of interest" description="Disordered" evidence="1">
    <location>
        <begin position="1"/>
        <end position="101"/>
    </location>
</feature>
<keyword evidence="4" id="KW-1185">Reference proteome</keyword>
<feature type="compositionally biased region" description="Polar residues" evidence="1">
    <location>
        <begin position="43"/>
        <end position="52"/>
    </location>
</feature>
<feature type="region of interest" description="Disordered" evidence="1">
    <location>
        <begin position="270"/>
        <end position="322"/>
    </location>
</feature>
<dbReference type="InterPro" id="IPR057684">
    <property type="entry name" value="DUF7924"/>
</dbReference>
<dbReference type="AlphaFoldDB" id="A0A178Z523"/>
<feature type="compositionally biased region" description="Polar residues" evidence="1">
    <location>
        <begin position="133"/>
        <end position="148"/>
    </location>
</feature>
<feature type="domain" description="DUF7924" evidence="2">
    <location>
        <begin position="384"/>
        <end position="486"/>
    </location>
</feature>
<sequence>MAPRARLPRAKGKAQGHRTGSQSRTPIKKSTPKPQAGTRRSTRLANKTSVSSDLHLATPAPVSQRSRLKRKRPQDPEFDADGTESVRPLKQSPRLPPPTYQLTADNLRILNADMGSSTNDRLTLKRTLSRRSMTASETETDKSQPSAKTTTFYRYQRLAAVGLRIHTDIPDDIQAAVDKIVGTEVSEDRIAGLGNITKKFHQDCKEKIRGGRSEADFVGILRTALISMKPGNIELHEMADWREDLKPTIQRPNMNWSFVEKIVRQQDEVNNPSALPTPKSQQQSGQMGTVPQPSMLGASNSASGDRPAQFDMMPPPAPSLVKTPRPDISIGIQQFALIPALSAILTRDLTDTEFERFLQAFENITIPGERGESPEPLLIAVPTQTSSTLMFPFAVAEAKAYSTGRQVFEAQNQAAVSGACGLKMQLLLNELVKRSTSGQIDGPHPQSNGSPPLFFSICTEGPYHELWVHYTHMKNNIREFNMALLKICNGMLLESVGDFIAAVDDVMRWGNGKFFDSVVERLGIVARGAGL</sequence>
<evidence type="ECO:0000313" key="3">
    <source>
        <dbReference type="EMBL" id="OAP54566.1"/>
    </source>
</evidence>
<dbReference type="OrthoDB" id="5372703at2759"/>
<dbReference type="Proteomes" id="UP000078343">
    <property type="component" value="Unassembled WGS sequence"/>
</dbReference>
<feature type="compositionally biased region" description="Basic residues" evidence="1">
    <location>
        <begin position="1"/>
        <end position="16"/>
    </location>
</feature>
<organism evidence="3 4">
    <name type="scientific">Fonsecaea erecta</name>
    <dbReference type="NCBI Taxonomy" id="1367422"/>
    <lineage>
        <taxon>Eukaryota</taxon>
        <taxon>Fungi</taxon>
        <taxon>Dikarya</taxon>
        <taxon>Ascomycota</taxon>
        <taxon>Pezizomycotina</taxon>
        <taxon>Eurotiomycetes</taxon>
        <taxon>Chaetothyriomycetidae</taxon>
        <taxon>Chaetothyriales</taxon>
        <taxon>Herpotrichiellaceae</taxon>
        <taxon>Fonsecaea</taxon>
    </lineage>
</organism>
<accession>A0A178Z523</accession>
<dbReference type="RefSeq" id="XP_018687933.1">
    <property type="nucleotide sequence ID" value="XM_018842520.1"/>
</dbReference>
<proteinExistence type="predicted"/>